<protein>
    <recommendedName>
        <fullName evidence="1">Macro domain-containing protein</fullName>
    </recommendedName>
</protein>
<proteinExistence type="predicted"/>
<dbReference type="InterPro" id="IPR002589">
    <property type="entry name" value="Macro_dom"/>
</dbReference>
<evidence type="ECO:0000259" key="1">
    <source>
        <dbReference type="PROSITE" id="PS51154"/>
    </source>
</evidence>
<reference evidence="2" key="1">
    <citation type="journal article" date="2017" name="Science">
        <title>Giant viruses with an expanded complement of translation system components.</title>
        <authorList>
            <person name="Schulz F."/>
            <person name="Yutin N."/>
            <person name="Ivanova N.N."/>
            <person name="Ortega D.R."/>
            <person name="Lee T.K."/>
            <person name="Vierheilig J."/>
            <person name="Daims H."/>
            <person name="Horn M."/>
            <person name="Wagner M."/>
            <person name="Jensen G.J."/>
            <person name="Kyrpides N.C."/>
            <person name="Koonin E.V."/>
            <person name="Woyke T."/>
        </authorList>
    </citation>
    <scope>NUCLEOTIDE SEQUENCE</scope>
    <source>
        <strain evidence="2">HKV1</strain>
    </source>
</reference>
<dbReference type="PANTHER" id="PTHR12521">
    <property type="entry name" value="PROTEIN C6ORF130"/>
    <property type="match status" value="1"/>
</dbReference>
<accession>A0A1V0SEJ0</accession>
<dbReference type="Gene3D" id="3.40.220.10">
    <property type="entry name" value="Leucine Aminopeptidase, subunit E, domain 1"/>
    <property type="match status" value="1"/>
</dbReference>
<dbReference type="GO" id="GO:0140291">
    <property type="term" value="P:peptidyl-glutamate ADP-deribosylation"/>
    <property type="evidence" value="ECO:0007669"/>
    <property type="project" value="TreeGrafter"/>
</dbReference>
<dbReference type="InterPro" id="IPR050892">
    <property type="entry name" value="ADP-ribose_metab_enzymes"/>
</dbReference>
<dbReference type="SUPFAM" id="SSF52949">
    <property type="entry name" value="Macro domain-like"/>
    <property type="match status" value="1"/>
</dbReference>
<feature type="domain" description="Macro" evidence="1">
    <location>
        <begin position="1"/>
        <end position="140"/>
    </location>
</feature>
<dbReference type="PROSITE" id="PS51154">
    <property type="entry name" value="MACRO"/>
    <property type="match status" value="1"/>
</dbReference>
<sequence length="140" mass="15679">MILINQSLFNTKDNTIAHCVSSDFKLGAGIAKIIKNKYPILPEGPPNLPKGIIGNAHGIQNDDMLVFHLVTKPKYYDKPTYDTLTKSLISLKNQLLERNIKSISMPKIGCGLDKLEWSKVSEIIENVFSDTNIIVSVYYL</sequence>
<organism evidence="2">
    <name type="scientific">Hokovirus HKV1</name>
    <dbReference type="NCBI Taxonomy" id="1977638"/>
    <lineage>
        <taxon>Viruses</taxon>
        <taxon>Varidnaviria</taxon>
        <taxon>Bamfordvirae</taxon>
        <taxon>Nucleocytoviricota</taxon>
        <taxon>Megaviricetes</taxon>
        <taxon>Imitervirales</taxon>
        <taxon>Mimiviridae</taxon>
        <taxon>Klosneuvirinae</taxon>
        <taxon>Hokovirus</taxon>
    </lineage>
</organism>
<gene>
    <name evidence="2" type="ORF">Hokovirus_1_12</name>
</gene>
<evidence type="ECO:0000313" key="2">
    <source>
        <dbReference type="EMBL" id="ARF10133.1"/>
    </source>
</evidence>
<dbReference type="SMART" id="SM00506">
    <property type="entry name" value="A1pp"/>
    <property type="match status" value="1"/>
</dbReference>
<dbReference type="CDD" id="cd02901">
    <property type="entry name" value="Macro_Poa1p-like"/>
    <property type="match status" value="1"/>
</dbReference>
<dbReference type="PANTHER" id="PTHR12521:SF0">
    <property type="entry name" value="ADP-RIBOSE GLYCOHYDROLASE OARD1"/>
    <property type="match status" value="1"/>
</dbReference>
<dbReference type="InterPro" id="IPR043472">
    <property type="entry name" value="Macro_dom-like"/>
</dbReference>
<name>A0A1V0SEJ0_9VIRU</name>
<dbReference type="EMBL" id="KY684103">
    <property type="protein sequence ID" value="ARF10133.1"/>
    <property type="molecule type" value="Genomic_DNA"/>
</dbReference>
<dbReference type="Pfam" id="PF01661">
    <property type="entry name" value="Macro"/>
    <property type="match status" value="1"/>
</dbReference>